<dbReference type="AlphaFoldDB" id="A0A937FJ83"/>
<gene>
    <name evidence="1" type="ORF">JK634_15620</name>
</gene>
<name>A0A937FJ83_9CLOT</name>
<sequence length="299" mass="32061">MDVKNIQSPTFTTLSDGKQFNYDLNQNQSDVSVMGIAPNPIPLTEFYNITLYGDYVANGIGLAINGAGTINISLPNGSTIVAAFLFWDVSKSIGTLPVLPSGILNGNPITGTLIGSTGFDSEVNGFYADVTNLVKIGDNELAGFPRIPGRYQTDGASLVVIYYNYGLPYKTIVLNKGIFYFFRETAYTTINNFKAANSPIIAKTTYMVGQTTNGNDAAYFNGSTIATNVFNFSSGFFWSNVTLDVSNQVNPGDTTAIAGILNAQSNILIWVAQAFSVNAPLPKTPSKPSTEVRGIDLCK</sequence>
<dbReference type="RefSeq" id="WP_202768661.1">
    <property type="nucleotide sequence ID" value="NZ_JAESWA010000023.1"/>
</dbReference>
<evidence type="ECO:0000313" key="2">
    <source>
        <dbReference type="Proteomes" id="UP000623681"/>
    </source>
</evidence>
<accession>A0A937FJ83</accession>
<dbReference type="Proteomes" id="UP000623681">
    <property type="component" value="Unassembled WGS sequence"/>
</dbReference>
<reference evidence="1" key="1">
    <citation type="submission" date="2021-01" db="EMBL/GenBank/DDBJ databases">
        <title>Genome public.</title>
        <authorList>
            <person name="Liu C."/>
            <person name="Sun Q."/>
        </authorList>
    </citation>
    <scope>NUCLEOTIDE SEQUENCE</scope>
    <source>
        <strain evidence="1">YIM B02565</strain>
    </source>
</reference>
<evidence type="ECO:0000313" key="1">
    <source>
        <dbReference type="EMBL" id="MBL4933243.1"/>
    </source>
</evidence>
<comment type="caution">
    <text evidence="1">The sequence shown here is derived from an EMBL/GenBank/DDBJ whole genome shotgun (WGS) entry which is preliminary data.</text>
</comment>
<organism evidence="1 2">
    <name type="scientific">Clostridium paridis</name>
    <dbReference type="NCBI Taxonomy" id="2803863"/>
    <lineage>
        <taxon>Bacteria</taxon>
        <taxon>Bacillati</taxon>
        <taxon>Bacillota</taxon>
        <taxon>Clostridia</taxon>
        <taxon>Eubacteriales</taxon>
        <taxon>Clostridiaceae</taxon>
        <taxon>Clostridium</taxon>
    </lineage>
</organism>
<keyword evidence="2" id="KW-1185">Reference proteome</keyword>
<protein>
    <submittedName>
        <fullName evidence="1">Uncharacterized protein</fullName>
    </submittedName>
</protein>
<dbReference type="EMBL" id="JAESWA010000023">
    <property type="protein sequence ID" value="MBL4933243.1"/>
    <property type="molecule type" value="Genomic_DNA"/>
</dbReference>
<proteinExistence type="predicted"/>